<dbReference type="eggNOG" id="COG3631">
    <property type="taxonomic scope" value="Bacteria"/>
</dbReference>
<keyword evidence="2" id="KW-1185">Reference proteome</keyword>
<sequence length="145" mass="16380">MGRCALLRTFVLPIIDYMYVAAGDLLISNILEGPIAEQTELVALRNEEKPMDAFEKFYHDDIEKADIDGVTMTGKAVNHQRGLDLLSKITAVRELSNKGFIVAGDRSFTTWQIDFDHVDWAAVKGTEIAIQDWKDGRIVRERIVL</sequence>
<dbReference type="EMBL" id="CAIT01000006">
    <property type="protein sequence ID" value="CCH53709.1"/>
    <property type="molecule type" value="Genomic_DNA"/>
</dbReference>
<gene>
    <name evidence="1" type="ORF">BN8_02824</name>
</gene>
<evidence type="ECO:0000313" key="1">
    <source>
        <dbReference type="EMBL" id="CCH53709.1"/>
    </source>
</evidence>
<dbReference type="InterPro" id="IPR032710">
    <property type="entry name" value="NTF2-like_dom_sf"/>
</dbReference>
<proteinExistence type="predicted"/>
<comment type="caution">
    <text evidence="1">The sequence shown here is derived from an EMBL/GenBank/DDBJ whole genome shotgun (WGS) entry which is preliminary data.</text>
</comment>
<name>I2GII4_9BACT</name>
<organism evidence="1 2">
    <name type="scientific">Fibrisoma limi BUZ 3</name>
    <dbReference type="NCBI Taxonomy" id="1185876"/>
    <lineage>
        <taxon>Bacteria</taxon>
        <taxon>Pseudomonadati</taxon>
        <taxon>Bacteroidota</taxon>
        <taxon>Cytophagia</taxon>
        <taxon>Cytophagales</taxon>
        <taxon>Spirosomataceae</taxon>
        <taxon>Fibrisoma</taxon>
    </lineage>
</organism>
<accession>I2GII4</accession>
<evidence type="ECO:0008006" key="3">
    <source>
        <dbReference type="Google" id="ProtNLM"/>
    </source>
</evidence>
<protein>
    <recommendedName>
        <fullName evidence="3">SnoaL-like domain-containing protein</fullName>
    </recommendedName>
</protein>
<dbReference type="Gene3D" id="3.10.450.50">
    <property type="match status" value="1"/>
</dbReference>
<dbReference type="STRING" id="1185876.BN8_02824"/>
<dbReference type="Proteomes" id="UP000009309">
    <property type="component" value="Unassembled WGS sequence"/>
</dbReference>
<dbReference type="SUPFAM" id="SSF54427">
    <property type="entry name" value="NTF2-like"/>
    <property type="match status" value="1"/>
</dbReference>
<dbReference type="AlphaFoldDB" id="I2GII4"/>
<evidence type="ECO:0000313" key="2">
    <source>
        <dbReference type="Proteomes" id="UP000009309"/>
    </source>
</evidence>
<reference evidence="1 2" key="1">
    <citation type="journal article" date="2012" name="J. Bacteriol.">
        <title>Genome Sequence of the Filamentous Bacterium Fibrisoma limi BUZ 3T.</title>
        <authorList>
            <person name="Filippini M."/>
            <person name="Qi W."/>
            <person name="Jaenicke S."/>
            <person name="Goesmann A."/>
            <person name="Smits T.H."/>
            <person name="Bagheri H.C."/>
        </authorList>
    </citation>
    <scope>NUCLEOTIDE SEQUENCE [LARGE SCALE GENOMIC DNA]</scope>
    <source>
        <strain evidence="2">BUZ 3T</strain>
    </source>
</reference>